<dbReference type="InterPro" id="IPR000515">
    <property type="entry name" value="MetI-like"/>
</dbReference>
<evidence type="ECO:0000256" key="6">
    <source>
        <dbReference type="ARBA" id="ARBA00022764"/>
    </source>
</evidence>
<evidence type="ECO:0000259" key="10">
    <source>
        <dbReference type="PROSITE" id="PS50928"/>
    </source>
</evidence>
<feature type="transmembrane region" description="Helical" evidence="9">
    <location>
        <begin position="133"/>
        <end position="158"/>
    </location>
</feature>
<name>A0ABX8B9R7_9BACT</name>
<feature type="transmembrane region" description="Helical" evidence="9">
    <location>
        <begin position="237"/>
        <end position="255"/>
    </location>
</feature>
<keyword evidence="7 9" id="KW-1133">Transmembrane helix</keyword>
<dbReference type="SUPFAM" id="SSF161098">
    <property type="entry name" value="MetI-like"/>
    <property type="match status" value="1"/>
</dbReference>
<evidence type="ECO:0000256" key="7">
    <source>
        <dbReference type="ARBA" id="ARBA00022989"/>
    </source>
</evidence>
<dbReference type="CDD" id="cd13590">
    <property type="entry name" value="PBP2_PotD_PotF_like"/>
    <property type="match status" value="1"/>
</dbReference>
<feature type="transmembrane region" description="Helical" evidence="9">
    <location>
        <begin position="73"/>
        <end position="93"/>
    </location>
</feature>
<dbReference type="Pfam" id="PF13416">
    <property type="entry name" value="SBP_bac_8"/>
    <property type="match status" value="1"/>
</dbReference>
<organism evidence="11 12">
    <name type="scientific">Chloracidobacterium validum</name>
    <dbReference type="NCBI Taxonomy" id="2821543"/>
    <lineage>
        <taxon>Bacteria</taxon>
        <taxon>Pseudomonadati</taxon>
        <taxon>Acidobacteriota</taxon>
        <taxon>Terriglobia</taxon>
        <taxon>Terriglobales</taxon>
        <taxon>Acidobacteriaceae</taxon>
        <taxon>Chloracidobacterium</taxon>
    </lineage>
</organism>
<dbReference type="SUPFAM" id="SSF53850">
    <property type="entry name" value="Periplasmic binding protein-like II"/>
    <property type="match status" value="1"/>
</dbReference>
<evidence type="ECO:0000256" key="3">
    <source>
        <dbReference type="ARBA" id="ARBA00022448"/>
    </source>
</evidence>
<dbReference type="PRINTS" id="PR00909">
    <property type="entry name" value="SPERMDNBNDNG"/>
</dbReference>
<evidence type="ECO:0000256" key="9">
    <source>
        <dbReference type="RuleBase" id="RU363032"/>
    </source>
</evidence>
<comment type="similarity">
    <text evidence="9">Belongs to the binding-protein-dependent transport system permease family.</text>
</comment>
<keyword evidence="6" id="KW-0574">Periplasm</keyword>
<keyword evidence="12" id="KW-1185">Reference proteome</keyword>
<comment type="subcellular location">
    <subcellularLocation>
        <location evidence="2 9">Cell membrane</location>
        <topology evidence="2 9">Multi-pass membrane protein</topology>
    </subcellularLocation>
    <subcellularLocation>
        <location evidence="1">Periplasm</location>
    </subcellularLocation>
</comment>
<sequence>MPDWTGRARAPWKLVTLTSLVYIYLYAPLLTLIWVSLTAQPTADFKAGFVGAWYVKAASNPSLLTAIQTSLRVALATTVTALVIGTLAGLALGKHRLPGQSWLERLFYLPVLLPEVVIGFASVALFAQVGLALGFWSVLLAHVAFCTSYVVFIVRARLASFDERWLEAARDLGATPVAAFWNVTLPWLAPALTGSGLLCFALSLDDCVITSLVSGDGVTTFPVLLYSKMKTGVSPEINAATSLLLISTVVLVGLAQVAQRLRRLPRWGRLSVGAGFLGLTAVALGPPPHMASETTLHIYIWSNYTSERLLRDFEQRYRCRVVVETYDSNEALLAKLQTGVARYDLIAPSDYLVGILVREGLLRPIDRSRLTNWHHLDPAFLGASYDPENRYTVPYTFVITGIGYRRDKVSEPVASWDALWDARYRGRIAMLDDIRECFGAALRRRGASPNSRDEAELQQAAADLTAQKSLVLTYDSATFEQLLLNGEAWLVQGFNGQIAKAARQNPNIAFVVPREGGTRAVDCLAIPANAAHPELAERFMDYILEPQASAEIVQVTGYGTPNRTARALLPPTWAENPYVFPPEHLLQKCTVIEDVGAILPRYDYYWTVIKSK</sequence>
<gene>
    <name evidence="11" type="ORF">J8C06_01615</name>
</gene>
<dbReference type="InterPro" id="IPR001188">
    <property type="entry name" value="Sperm_putr-bd"/>
</dbReference>
<keyword evidence="4 9" id="KW-0812">Transmembrane</keyword>
<dbReference type="Proteomes" id="UP000676506">
    <property type="component" value="Chromosome 1"/>
</dbReference>
<evidence type="ECO:0000313" key="12">
    <source>
        <dbReference type="Proteomes" id="UP000676506"/>
    </source>
</evidence>
<keyword evidence="5" id="KW-0732">Signal</keyword>
<dbReference type="InterPro" id="IPR006059">
    <property type="entry name" value="SBP"/>
</dbReference>
<accession>A0ABX8B9R7</accession>
<evidence type="ECO:0000256" key="1">
    <source>
        <dbReference type="ARBA" id="ARBA00004418"/>
    </source>
</evidence>
<keyword evidence="3 9" id="KW-0813">Transport</keyword>
<feature type="transmembrane region" description="Helical" evidence="9">
    <location>
        <begin position="12"/>
        <end position="35"/>
    </location>
</feature>
<dbReference type="EMBL" id="CP072648">
    <property type="protein sequence ID" value="QUW03167.1"/>
    <property type="molecule type" value="Genomic_DNA"/>
</dbReference>
<dbReference type="CDD" id="cd06261">
    <property type="entry name" value="TM_PBP2"/>
    <property type="match status" value="1"/>
</dbReference>
<dbReference type="Gene3D" id="1.10.3720.10">
    <property type="entry name" value="MetI-like"/>
    <property type="match status" value="1"/>
</dbReference>
<dbReference type="InterPro" id="IPR035906">
    <property type="entry name" value="MetI-like_sf"/>
</dbReference>
<reference evidence="11 12" key="1">
    <citation type="submission" date="2021-03" db="EMBL/GenBank/DDBJ databases">
        <title>Genomic and phenotypic characterization of Chloracidobacterium isolates provides evidence for multiple species.</title>
        <authorList>
            <person name="Saini M.K."/>
            <person name="Costas A.M.G."/>
            <person name="Tank M."/>
            <person name="Bryant D.A."/>
        </authorList>
    </citation>
    <scope>NUCLEOTIDE SEQUENCE [LARGE SCALE GENOMIC DNA]</scope>
    <source>
        <strain evidence="11 12">BV2-C</strain>
    </source>
</reference>
<feature type="transmembrane region" description="Helical" evidence="9">
    <location>
        <begin position="105"/>
        <end position="127"/>
    </location>
</feature>
<evidence type="ECO:0000313" key="11">
    <source>
        <dbReference type="EMBL" id="QUW03167.1"/>
    </source>
</evidence>
<evidence type="ECO:0000256" key="2">
    <source>
        <dbReference type="ARBA" id="ARBA00004651"/>
    </source>
</evidence>
<dbReference type="PANTHER" id="PTHR30222:SF17">
    <property type="entry name" value="SPERMIDINE_PUTRESCINE-BINDING PERIPLASMIC PROTEIN"/>
    <property type="match status" value="1"/>
</dbReference>
<evidence type="ECO:0000256" key="8">
    <source>
        <dbReference type="ARBA" id="ARBA00023136"/>
    </source>
</evidence>
<proteinExistence type="inferred from homology"/>
<evidence type="ECO:0000256" key="4">
    <source>
        <dbReference type="ARBA" id="ARBA00022692"/>
    </source>
</evidence>
<evidence type="ECO:0000256" key="5">
    <source>
        <dbReference type="ARBA" id="ARBA00022729"/>
    </source>
</evidence>
<dbReference type="RefSeq" id="WP_211429058.1">
    <property type="nucleotide sequence ID" value="NZ_CP072648.1"/>
</dbReference>
<protein>
    <submittedName>
        <fullName evidence="11">Extracellular solute-binding protein</fullName>
    </submittedName>
</protein>
<dbReference type="PROSITE" id="PS50928">
    <property type="entry name" value="ABC_TM1"/>
    <property type="match status" value="1"/>
</dbReference>
<dbReference type="Pfam" id="PF00528">
    <property type="entry name" value="BPD_transp_1"/>
    <property type="match status" value="1"/>
</dbReference>
<feature type="domain" description="ABC transmembrane type-1" evidence="10">
    <location>
        <begin position="67"/>
        <end position="256"/>
    </location>
</feature>
<dbReference type="PANTHER" id="PTHR30222">
    <property type="entry name" value="SPERMIDINE/PUTRESCINE-BINDING PERIPLASMIC PROTEIN"/>
    <property type="match status" value="1"/>
</dbReference>
<dbReference type="Gene3D" id="3.40.190.10">
    <property type="entry name" value="Periplasmic binding protein-like II"/>
    <property type="match status" value="2"/>
</dbReference>
<keyword evidence="8 9" id="KW-0472">Membrane</keyword>